<evidence type="ECO:0000313" key="1">
    <source>
        <dbReference type="EMBL" id="CAF1123833.1"/>
    </source>
</evidence>
<dbReference type="AlphaFoldDB" id="A0A814QSG2"/>
<dbReference type="EMBL" id="CAJNOQ010006109">
    <property type="protein sequence ID" value="CAF1123833.1"/>
    <property type="molecule type" value="Genomic_DNA"/>
</dbReference>
<keyword evidence="3" id="KW-1185">Reference proteome</keyword>
<comment type="caution">
    <text evidence="1">The sequence shown here is derived from an EMBL/GenBank/DDBJ whole genome shotgun (WGS) entry which is preliminary data.</text>
</comment>
<organism evidence="1 3">
    <name type="scientific">Didymodactylos carnosus</name>
    <dbReference type="NCBI Taxonomy" id="1234261"/>
    <lineage>
        <taxon>Eukaryota</taxon>
        <taxon>Metazoa</taxon>
        <taxon>Spiralia</taxon>
        <taxon>Gnathifera</taxon>
        <taxon>Rotifera</taxon>
        <taxon>Eurotatoria</taxon>
        <taxon>Bdelloidea</taxon>
        <taxon>Philodinida</taxon>
        <taxon>Philodinidae</taxon>
        <taxon>Didymodactylos</taxon>
    </lineage>
</organism>
<name>A0A814QSG2_9BILA</name>
<proteinExistence type="predicted"/>
<dbReference type="OrthoDB" id="10026727at2759"/>
<evidence type="ECO:0000313" key="3">
    <source>
        <dbReference type="Proteomes" id="UP000663829"/>
    </source>
</evidence>
<dbReference type="EMBL" id="CAJOBC010006109">
    <property type="protein sequence ID" value="CAF3887328.1"/>
    <property type="molecule type" value="Genomic_DNA"/>
</dbReference>
<dbReference type="Proteomes" id="UP000663829">
    <property type="component" value="Unassembled WGS sequence"/>
</dbReference>
<dbReference type="Proteomes" id="UP000681722">
    <property type="component" value="Unassembled WGS sequence"/>
</dbReference>
<gene>
    <name evidence="1" type="ORF">GPM918_LOCUS19828</name>
    <name evidence="2" type="ORF">SRO942_LOCUS19825</name>
</gene>
<accession>A0A814QSG2</accession>
<sequence>MYLKECMQYLHDTTKMDNDNVIRKEITKFHDVSNEVVLEIWDYLYSAHAIHSFFNINYRYDSLLKQYCMKELDLSLPILLTYLPNLICLDAHIGEDVRHENDTEQYYAQMINLQHLTKFVFRSYCTRNTTDCSDACSVAWKTVRDEDEIVSP</sequence>
<reference evidence="1" key="1">
    <citation type="submission" date="2021-02" db="EMBL/GenBank/DDBJ databases">
        <authorList>
            <person name="Nowell W R."/>
        </authorList>
    </citation>
    <scope>NUCLEOTIDE SEQUENCE</scope>
</reference>
<protein>
    <submittedName>
        <fullName evidence="1">Uncharacterized protein</fullName>
    </submittedName>
</protein>
<evidence type="ECO:0000313" key="2">
    <source>
        <dbReference type="EMBL" id="CAF3887328.1"/>
    </source>
</evidence>